<dbReference type="Gene3D" id="3.40.50.720">
    <property type="entry name" value="NAD(P)-binding Rossmann-like Domain"/>
    <property type="match status" value="1"/>
</dbReference>
<dbReference type="RefSeq" id="XP_025515117.1">
    <property type="nucleotide sequence ID" value="XM_025655486.1"/>
</dbReference>
<dbReference type="Pfam" id="PF08659">
    <property type="entry name" value="KR"/>
    <property type="match status" value="1"/>
</dbReference>
<organism evidence="2 3">
    <name type="scientific">Aspergillus piperis CBS 112811</name>
    <dbReference type="NCBI Taxonomy" id="1448313"/>
    <lineage>
        <taxon>Eukaryota</taxon>
        <taxon>Fungi</taxon>
        <taxon>Dikarya</taxon>
        <taxon>Ascomycota</taxon>
        <taxon>Pezizomycotina</taxon>
        <taxon>Eurotiomycetes</taxon>
        <taxon>Eurotiomycetidae</taxon>
        <taxon>Eurotiales</taxon>
        <taxon>Aspergillaceae</taxon>
        <taxon>Aspergillus</taxon>
        <taxon>Aspergillus subgen. Circumdati</taxon>
    </lineage>
</organism>
<evidence type="ECO:0000313" key="2">
    <source>
        <dbReference type="EMBL" id="RAH57195.1"/>
    </source>
</evidence>
<proteinExistence type="predicted"/>
<name>A0A8G1R3R3_9EURO</name>
<evidence type="ECO:0000259" key="1">
    <source>
        <dbReference type="Pfam" id="PF08659"/>
    </source>
</evidence>
<reference evidence="2 3" key="1">
    <citation type="submission" date="2018-02" db="EMBL/GenBank/DDBJ databases">
        <title>The genomes of Aspergillus section Nigri reveals drivers in fungal speciation.</title>
        <authorList>
            <consortium name="DOE Joint Genome Institute"/>
            <person name="Vesth T.C."/>
            <person name="Nybo J."/>
            <person name="Theobald S."/>
            <person name="Brandl J."/>
            <person name="Frisvad J.C."/>
            <person name="Nielsen K.F."/>
            <person name="Lyhne E.K."/>
            <person name="Kogle M.E."/>
            <person name="Kuo A."/>
            <person name="Riley R."/>
            <person name="Clum A."/>
            <person name="Nolan M."/>
            <person name="Lipzen A."/>
            <person name="Salamov A."/>
            <person name="Henrissat B."/>
            <person name="Wiebenga A."/>
            <person name="De vries R.P."/>
            <person name="Grigoriev I.V."/>
            <person name="Mortensen U.H."/>
            <person name="Andersen M.R."/>
            <person name="Baker S.E."/>
        </authorList>
    </citation>
    <scope>NUCLEOTIDE SEQUENCE [LARGE SCALE GENOMIC DNA]</scope>
    <source>
        <strain evidence="2 3">CBS 112811</strain>
    </source>
</reference>
<dbReference type="AlphaFoldDB" id="A0A8G1R3R3"/>
<dbReference type="GeneID" id="37158888"/>
<sequence length="456" mass="49711">MTKGLLRTLANENSHPLLQHLTIIDPDAIDTDTLATTLMRLVHTDVYNNYSLVDCTENPEWELHLENRIMMIPRVLPCHTINRQLFTSHGFSSMEHINPHLVPVKVVPDKAGLTLASLPQQMLPGQTLHQQSKNKDIIFIRVHYATLSTIHVQSASYLHLVFGRDQKTHIHILALSVYHGSVISTPASWCLTAPSWLAEEHEAAFLHEVATAIITRHLVNKAPANAVLLNDEAAASLQQSIAIMASTEGIKVRFVTSTKVSGRSPTTIIIPPRSSSRAISCLLSTGVSVFASFRVQADGTFARIKSLLPPAVATYGLHTFYGNSSVSNLEGKGISCSDILATSCLFAEQQGGSQTTVSMITPGDIWSDSLSSDCSIIVNWLHSRPVLAYPLSTSSLVDLSAYKTYLLVGMTGDLGRSVCHWMIIRGARCLVLTSRSPSIAFQVCCIQMPVPDNSGV</sequence>
<gene>
    <name evidence="2" type="ORF">BO85DRAFT_35291</name>
</gene>
<dbReference type="InterPro" id="IPR013968">
    <property type="entry name" value="PKS_KR"/>
</dbReference>
<evidence type="ECO:0000313" key="3">
    <source>
        <dbReference type="Proteomes" id="UP000249526"/>
    </source>
</evidence>
<dbReference type="EMBL" id="KZ825063">
    <property type="protein sequence ID" value="RAH57195.1"/>
    <property type="molecule type" value="Genomic_DNA"/>
</dbReference>
<protein>
    <recommendedName>
        <fullName evidence="1">Ketoreductase (KR) domain-containing protein</fullName>
    </recommendedName>
</protein>
<dbReference type="Proteomes" id="UP000249526">
    <property type="component" value="Unassembled WGS sequence"/>
</dbReference>
<accession>A0A8G1R3R3</accession>
<feature type="domain" description="Ketoreductase (KR)" evidence="1">
    <location>
        <begin position="404"/>
        <end position="437"/>
    </location>
</feature>
<keyword evidence="3" id="KW-1185">Reference proteome</keyword>